<name>A0ABP6NJ78_9ACTN</name>
<proteinExistence type="predicted"/>
<dbReference type="PANTHER" id="PTHR10696">
    <property type="entry name" value="GAMMA-BUTYROBETAINE HYDROXYLASE-RELATED"/>
    <property type="match status" value="1"/>
</dbReference>
<evidence type="ECO:0000256" key="2">
    <source>
        <dbReference type="ARBA" id="ARBA00023002"/>
    </source>
</evidence>
<keyword evidence="3" id="KW-0408">Iron</keyword>
<keyword evidence="7" id="KW-1185">Reference proteome</keyword>
<evidence type="ECO:0000256" key="3">
    <source>
        <dbReference type="ARBA" id="ARBA00023004"/>
    </source>
</evidence>
<keyword evidence="4" id="KW-0045">Antibiotic biosynthesis</keyword>
<reference evidence="7" key="1">
    <citation type="journal article" date="2019" name="Int. J. Syst. Evol. Microbiol.">
        <title>The Global Catalogue of Microorganisms (GCM) 10K type strain sequencing project: providing services to taxonomists for standard genome sequencing and annotation.</title>
        <authorList>
            <consortium name="The Broad Institute Genomics Platform"/>
            <consortium name="The Broad Institute Genome Sequencing Center for Infectious Disease"/>
            <person name="Wu L."/>
            <person name="Ma J."/>
        </authorList>
    </citation>
    <scope>NUCLEOTIDE SEQUENCE [LARGE SCALE GENOMIC DNA]</scope>
    <source>
        <strain evidence="7">JCM 11574</strain>
    </source>
</reference>
<comment type="cofactor">
    <cofactor evidence="1">
        <name>Fe(2+)</name>
        <dbReference type="ChEBI" id="CHEBI:29033"/>
    </cofactor>
</comment>
<evidence type="ECO:0000313" key="6">
    <source>
        <dbReference type="EMBL" id="GAA3150118.1"/>
    </source>
</evidence>
<dbReference type="InterPro" id="IPR042098">
    <property type="entry name" value="TauD-like_sf"/>
</dbReference>
<dbReference type="EMBL" id="BAAAVM010000057">
    <property type="protein sequence ID" value="GAA3150118.1"/>
    <property type="molecule type" value="Genomic_DNA"/>
</dbReference>
<comment type="caution">
    <text evidence="6">The sequence shown here is derived from an EMBL/GenBank/DDBJ whole genome shotgun (WGS) entry which is preliminary data.</text>
</comment>
<keyword evidence="2" id="KW-0560">Oxidoreductase</keyword>
<dbReference type="InterPro" id="IPR050411">
    <property type="entry name" value="AlphaKG_dependent_hydroxylases"/>
</dbReference>
<protein>
    <recommendedName>
        <fullName evidence="5">TauD/TfdA-like domain-containing protein</fullName>
    </recommendedName>
</protein>
<gene>
    <name evidence="6" type="ORF">GCM10010521_42060</name>
</gene>
<evidence type="ECO:0000256" key="4">
    <source>
        <dbReference type="ARBA" id="ARBA00023194"/>
    </source>
</evidence>
<evidence type="ECO:0000313" key="7">
    <source>
        <dbReference type="Proteomes" id="UP001500893"/>
    </source>
</evidence>
<dbReference type="PANTHER" id="PTHR10696:SF56">
    <property type="entry name" value="TAUD_TFDA-LIKE DOMAIN-CONTAINING PROTEIN"/>
    <property type="match status" value="1"/>
</dbReference>
<dbReference type="InterPro" id="IPR003819">
    <property type="entry name" value="TauD/TfdA-like"/>
</dbReference>
<sequence length="251" mass="28817">MTRQPDSLLSLTDFNGAPLADDLLWKSFRGLMERHGYVFMCNVPDTFDPVAFCKRLGDFVPQYTGVLVGDVTPEPGMEEFYHAGNTKPLYPHSEGYDFEGLPPRYLALWCERPNTGAGGETTLADARAWSETLGEADRAYLCERVFAWETTDAMRHLGLDLHPEHPVLEEHPDALIVRYSFNNLVRGDDEDIVGPLLADAREYFERHHVAVQYERRDMLVFDNWRMLHARNAFTDTGRHLRRIQIAHRPTP</sequence>
<dbReference type="Pfam" id="PF02668">
    <property type="entry name" value="TauD"/>
    <property type="match status" value="1"/>
</dbReference>
<dbReference type="SUPFAM" id="SSF51197">
    <property type="entry name" value="Clavaminate synthase-like"/>
    <property type="match status" value="1"/>
</dbReference>
<dbReference type="Proteomes" id="UP001500893">
    <property type="component" value="Unassembled WGS sequence"/>
</dbReference>
<organism evidence="6 7">
    <name type="scientific">Streptomyces rameus</name>
    <dbReference type="NCBI Taxonomy" id="68261"/>
    <lineage>
        <taxon>Bacteria</taxon>
        <taxon>Bacillati</taxon>
        <taxon>Actinomycetota</taxon>
        <taxon>Actinomycetes</taxon>
        <taxon>Kitasatosporales</taxon>
        <taxon>Streptomycetaceae</taxon>
        <taxon>Streptomyces</taxon>
    </lineage>
</organism>
<dbReference type="RefSeq" id="WP_345054197.1">
    <property type="nucleotide sequence ID" value="NZ_BAAAVM010000057.1"/>
</dbReference>
<dbReference type="Gene3D" id="3.60.130.10">
    <property type="entry name" value="Clavaminate synthase-like"/>
    <property type="match status" value="1"/>
</dbReference>
<evidence type="ECO:0000259" key="5">
    <source>
        <dbReference type="Pfam" id="PF02668"/>
    </source>
</evidence>
<evidence type="ECO:0000256" key="1">
    <source>
        <dbReference type="ARBA" id="ARBA00001954"/>
    </source>
</evidence>
<accession>A0ABP6NJ78</accession>
<feature type="domain" description="TauD/TfdA-like" evidence="5">
    <location>
        <begin position="19"/>
        <end position="243"/>
    </location>
</feature>